<keyword evidence="2" id="KW-0812">Transmembrane</keyword>
<keyword evidence="5" id="KW-1185">Reference proteome</keyword>
<dbReference type="InterPro" id="IPR019734">
    <property type="entry name" value="TPR_rpt"/>
</dbReference>
<evidence type="ECO:0000259" key="3">
    <source>
        <dbReference type="PROSITE" id="PS00622"/>
    </source>
</evidence>
<dbReference type="Gene3D" id="1.25.40.10">
    <property type="entry name" value="Tetratricopeptide repeat domain"/>
    <property type="match status" value="1"/>
</dbReference>
<dbReference type="SUPFAM" id="SSF46894">
    <property type="entry name" value="C-terminal effector domain of the bipartite response regulators"/>
    <property type="match status" value="1"/>
</dbReference>
<keyword evidence="2" id="KW-1133">Transmembrane helix</keyword>
<dbReference type="PROSITE" id="PS50005">
    <property type="entry name" value="TPR"/>
    <property type="match status" value="1"/>
</dbReference>
<evidence type="ECO:0000256" key="2">
    <source>
        <dbReference type="SAM" id="Phobius"/>
    </source>
</evidence>
<evidence type="ECO:0000313" key="5">
    <source>
        <dbReference type="Proteomes" id="UP001059295"/>
    </source>
</evidence>
<dbReference type="InterPro" id="IPR000792">
    <property type="entry name" value="Tscrpt_reg_LuxR_C"/>
</dbReference>
<keyword evidence="2" id="KW-0472">Membrane</keyword>
<evidence type="ECO:0000256" key="1">
    <source>
        <dbReference type="PROSITE-ProRule" id="PRU00339"/>
    </source>
</evidence>
<gene>
    <name evidence="4" type="ORF">NQ491_00170</name>
</gene>
<evidence type="ECO:0000313" key="4">
    <source>
        <dbReference type="EMBL" id="UWN57229.1"/>
    </source>
</evidence>
<reference evidence="4" key="1">
    <citation type="journal article" date="2022" name="Cell">
        <title>Design, construction, and in vivo augmentation of a complex gut microbiome.</title>
        <authorList>
            <person name="Cheng A.G."/>
            <person name="Ho P.Y."/>
            <person name="Aranda-Diaz A."/>
            <person name="Jain S."/>
            <person name="Yu F.B."/>
            <person name="Meng X."/>
            <person name="Wang M."/>
            <person name="Iakiviak M."/>
            <person name="Nagashima K."/>
            <person name="Zhao A."/>
            <person name="Murugkar P."/>
            <person name="Patil A."/>
            <person name="Atabakhsh K."/>
            <person name="Weakley A."/>
            <person name="Yan J."/>
            <person name="Brumbaugh A.R."/>
            <person name="Higginbottom S."/>
            <person name="Dimas A."/>
            <person name="Shiver A.L."/>
            <person name="Deutschbauer A."/>
            <person name="Neff N."/>
            <person name="Sonnenburg J.L."/>
            <person name="Huang K.C."/>
            <person name="Fischbach M.A."/>
        </authorList>
    </citation>
    <scope>NUCLEOTIDE SEQUENCE</scope>
    <source>
        <strain evidence="4">AP11</strain>
    </source>
</reference>
<feature type="transmembrane region" description="Helical" evidence="2">
    <location>
        <begin position="365"/>
        <end position="386"/>
    </location>
</feature>
<dbReference type="SUPFAM" id="SSF48452">
    <property type="entry name" value="TPR-like"/>
    <property type="match status" value="1"/>
</dbReference>
<keyword evidence="1" id="KW-0802">TPR repeat</keyword>
<name>A0ABY5V0Q9_9BACT</name>
<dbReference type="RefSeq" id="WP_147524850.1">
    <property type="nucleotide sequence ID" value="NZ_CAPH01000007.1"/>
</dbReference>
<dbReference type="InterPro" id="IPR011990">
    <property type="entry name" value="TPR-like_helical_dom_sf"/>
</dbReference>
<dbReference type="PROSITE" id="PS00622">
    <property type="entry name" value="HTH_LUXR_1"/>
    <property type="match status" value="1"/>
</dbReference>
<dbReference type="Proteomes" id="UP001059295">
    <property type="component" value="Chromosome"/>
</dbReference>
<sequence>MRNFTRLCVFLLFISCCWSGCGDRSVRHRMLEAEARFDTVPSDIFRLLSEVGSPDSLSSEDRALYDLLTLRSYSIGGKPLPDSLVRHVYAYYHATDDSLHRARASLYMSRLHYKSRSHFRQWLLPLLEAERYAPADNLLLRGQISSDMGAVYEMQYEDELAFDKYRRAYEIFKRLGRLDLQVRAAGRTGYVHFYLHRYDSARYYFREGFRISGILRDTAMLSNFEYSIGNVFKYENRLDSAYDYFNRAIAWSRDTTPEMRLLLADVYLEQNKVLDARRTLLKGLSVFKRRKDTAKICGAYLVLRQIEEKAGNREFALVAADSAHRYKDFLTDFVQENLISEIRKDSDNLQLAGERNRLLLQRRNLWLVLSLCLAALLGGLCLYFVAVSRRDRRILQAESDRRRQENETQRVRLQLQGETISRQQTELRLERMRSKLGESRQLLLRHLEVQRHISELKRAGEQEDDLDGQQVARLIDRFSLTPNSWPELARIIDQIYDDLPVGLSEVYPQLSVDDVRLCCMIIVGLSSSEIAQVLDIRTESVYRKRRRLKKKLSLGEKDSLREHLLRFIDRMADDPRAV</sequence>
<proteinExistence type="predicted"/>
<dbReference type="GeneID" id="82890102"/>
<protein>
    <recommendedName>
        <fullName evidence="3">HTH luxR-type domain-containing protein</fullName>
    </recommendedName>
</protein>
<feature type="repeat" description="TPR" evidence="1">
    <location>
        <begin position="222"/>
        <end position="255"/>
    </location>
</feature>
<feature type="domain" description="HTH luxR-type" evidence="3">
    <location>
        <begin position="524"/>
        <end position="551"/>
    </location>
</feature>
<dbReference type="InterPro" id="IPR016032">
    <property type="entry name" value="Sig_transdc_resp-reg_C-effctor"/>
</dbReference>
<dbReference type="EMBL" id="CP102294">
    <property type="protein sequence ID" value="UWN57229.1"/>
    <property type="molecule type" value="Genomic_DNA"/>
</dbReference>
<organism evidence="4 5">
    <name type="scientific">Alistipes ihumii AP11</name>
    <dbReference type="NCBI Taxonomy" id="1211813"/>
    <lineage>
        <taxon>Bacteria</taxon>
        <taxon>Pseudomonadati</taxon>
        <taxon>Bacteroidota</taxon>
        <taxon>Bacteroidia</taxon>
        <taxon>Bacteroidales</taxon>
        <taxon>Rikenellaceae</taxon>
        <taxon>Alistipes</taxon>
    </lineage>
</organism>
<accession>A0ABY5V0Q9</accession>